<protein>
    <submittedName>
        <fullName evidence="1">Uncharacterized protein</fullName>
    </submittedName>
</protein>
<dbReference type="EMBL" id="AP027370">
    <property type="protein sequence ID" value="BDY12091.1"/>
    <property type="molecule type" value="Genomic_DNA"/>
</dbReference>
<evidence type="ECO:0000313" key="2">
    <source>
        <dbReference type="Proteomes" id="UP001321445"/>
    </source>
</evidence>
<gene>
    <name evidence="1" type="ORF">HCR_04030</name>
</gene>
<proteinExistence type="predicted"/>
<reference evidence="1 2" key="1">
    <citation type="submission" date="2023-03" db="EMBL/GenBank/DDBJ databases">
        <title>Description of Hydrogenimonas sp. ISO32.</title>
        <authorList>
            <person name="Mino S."/>
            <person name="Fukazawa S."/>
            <person name="Sawabe T."/>
        </authorList>
    </citation>
    <scope>NUCLEOTIDE SEQUENCE [LARGE SCALE GENOMIC DNA]</scope>
    <source>
        <strain evidence="1 2">ISO32</strain>
    </source>
</reference>
<sequence length="47" mass="5140">MIPSMIVAGSFPTNEMTIIIGNRFAGTRKIIEAMEKLQLNAMACGLR</sequence>
<dbReference type="Proteomes" id="UP001321445">
    <property type="component" value="Chromosome"/>
</dbReference>
<evidence type="ECO:0000313" key="1">
    <source>
        <dbReference type="EMBL" id="BDY12091.1"/>
    </source>
</evidence>
<accession>A0ABM8FII0</accession>
<organism evidence="1 2">
    <name type="scientific">Hydrogenimonas cancrithermarum</name>
    <dbReference type="NCBI Taxonomy" id="2993563"/>
    <lineage>
        <taxon>Bacteria</taxon>
        <taxon>Pseudomonadati</taxon>
        <taxon>Campylobacterota</taxon>
        <taxon>Epsilonproteobacteria</taxon>
        <taxon>Campylobacterales</taxon>
        <taxon>Hydrogenimonadaceae</taxon>
        <taxon>Hydrogenimonas</taxon>
    </lineage>
</organism>
<keyword evidence="2" id="KW-1185">Reference proteome</keyword>
<name>A0ABM8FII0_9BACT</name>